<dbReference type="CDD" id="cd05467">
    <property type="entry name" value="CBM20"/>
    <property type="match status" value="1"/>
</dbReference>
<gene>
    <name evidence="2" type="ORF">PSON_ATCC_30995.1.T0460213</name>
</gene>
<keyword evidence="3" id="KW-1185">Reference proteome</keyword>
<evidence type="ECO:0000313" key="2">
    <source>
        <dbReference type="EMBL" id="CAD8084323.1"/>
    </source>
</evidence>
<dbReference type="InterPro" id="IPR003337">
    <property type="entry name" value="Trehalose_PPase"/>
</dbReference>
<proteinExistence type="predicted"/>
<dbReference type="Pfam" id="PF00982">
    <property type="entry name" value="Glyco_transf_20"/>
    <property type="match status" value="1"/>
</dbReference>
<dbReference type="Pfam" id="PF02358">
    <property type="entry name" value="Trehalose_PPase"/>
    <property type="match status" value="1"/>
</dbReference>
<dbReference type="Proteomes" id="UP000692954">
    <property type="component" value="Unassembled WGS sequence"/>
</dbReference>
<dbReference type="PANTHER" id="PTHR10788:SF106">
    <property type="entry name" value="BCDNA.GH08860"/>
    <property type="match status" value="1"/>
</dbReference>
<dbReference type="EMBL" id="CAJJDN010000046">
    <property type="protein sequence ID" value="CAD8084323.1"/>
    <property type="molecule type" value="Genomic_DNA"/>
</dbReference>
<evidence type="ECO:0000313" key="3">
    <source>
        <dbReference type="Proteomes" id="UP000692954"/>
    </source>
</evidence>
<sequence length="970" mass="114822">MSYISFKVIAETRYSQIIRICGNHPSLGQWNPQNSYPLYTKCETYPEWSHESKIQIDPSFNLEFKCLIQDGDNFIWETIENRIHKCDFRRNFLYITFNKPTMNIRQFQKYEISHEFVQEELVRVQRLNRSRDYDPFDNAFDSSDNESLSELTTEIRGLTNISINQLEIDWKQLIKSHFECKQKLKSISKLRKISEQYGSSDLIFDFKRKRSSSTQVFTDSYVICLSFKIPIKIIQTNQFCKVTNKKDITNKYNFQLTSDPYYNNMYNLFSNRLSLKAIWIGWIGIQVADENEFILIQQHVYDQYKCFGIKLDDALLSCFSQLITPVFNNLTPQLKLHSEDDYMQINKIFAKYVQEAVQCTLFQNQFCHLHSIFIFDYHLFLVPIYIKEELIKKNENRPRICTIMRRSFPNPKQIRILSCSENILSSILMSDLISLIQLKDLYQFMQCLPQKYQKLTKISDMSAFTIEVLGRQIILDYGSVGLNIKQQQNIISIQETTKEKQFTLLGVDSLSLLSGLPQKFKIIEQIYLLKQQQIRLIQVLYTNNDEDYESNSQLLKYYEEIMTQAKQINQNYQQDLIQIKLDLSQNELIKLYETSDVFIKCSLRDSISSNYLEYIYFRQLRKKAAKLVSSQWYSLNVDHRKINPNNSKESAQTILNYLNDQSPKFIIVPNSNDWLHSLNDHLSYCEDFWFDKQLYHSAKEFTLGLKDKSFCQIEKTNVVSKYFNRNFQDNQKIIILAFTQKFLKKIPKLDQLIQVFEKLAQDDNNTLIIVSDQNCEILDLNFGSINNLYLIAQDGLFIKQNNKTNFQSIIEQNEQLKAKLQSLSFLEHLNLTEKNQIYTLSLKEQIKFTNAAANVFLSNLIQEIKLEFDDYLIFQENYSIKIKHQYQQIEELLKIIIINETNQKGLISFANIISFDRGWLEKILQIFYFATIPLNKKFHCISISDQIEKNSNLNQQNCLIVMFWRDKIKN</sequence>
<dbReference type="InterPro" id="IPR002044">
    <property type="entry name" value="CBM20"/>
</dbReference>
<protein>
    <recommendedName>
        <fullName evidence="1">CBM20 domain-containing protein</fullName>
    </recommendedName>
</protein>
<dbReference type="GO" id="GO:2001070">
    <property type="term" value="F:starch binding"/>
    <property type="evidence" value="ECO:0007669"/>
    <property type="project" value="InterPro"/>
</dbReference>
<organism evidence="2 3">
    <name type="scientific">Paramecium sonneborni</name>
    <dbReference type="NCBI Taxonomy" id="65129"/>
    <lineage>
        <taxon>Eukaryota</taxon>
        <taxon>Sar</taxon>
        <taxon>Alveolata</taxon>
        <taxon>Ciliophora</taxon>
        <taxon>Intramacronucleata</taxon>
        <taxon>Oligohymenophorea</taxon>
        <taxon>Peniculida</taxon>
        <taxon>Parameciidae</taxon>
        <taxon>Paramecium</taxon>
    </lineage>
</organism>
<dbReference type="AlphaFoldDB" id="A0A8S1N3P4"/>
<accession>A0A8S1N3P4</accession>
<feature type="domain" description="CBM20" evidence="1">
    <location>
        <begin position="1"/>
        <end position="103"/>
    </location>
</feature>
<dbReference type="OrthoDB" id="295239at2759"/>
<dbReference type="GO" id="GO:0005992">
    <property type="term" value="P:trehalose biosynthetic process"/>
    <property type="evidence" value="ECO:0007669"/>
    <property type="project" value="InterPro"/>
</dbReference>
<dbReference type="GO" id="GO:0003825">
    <property type="term" value="F:alpha,alpha-trehalose-phosphate synthase (UDP-forming) activity"/>
    <property type="evidence" value="ECO:0007669"/>
    <property type="project" value="TreeGrafter"/>
</dbReference>
<reference evidence="2" key="1">
    <citation type="submission" date="2021-01" db="EMBL/GenBank/DDBJ databases">
        <authorList>
            <consortium name="Genoscope - CEA"/>
            <person name="William W."/>
        </authorList>
    </citation>
    <scope>NUCLEOTIDE SEQUENCE</scope>
</reference>
<dbReference type="GO" id="GO:0004805">
    <property type="term" value="F:trehalose-phosphatase activity"/>
    <property type="evidence" value="ECO:0007669"/>
    <property type="project" value="TreeGrafter"/>
</dbReference>
<dbReference type="InterPro" id="IPR001830">
    <property type="entry name" value="Glyco_trans_20"/>
</dbReference>
<dbReference type="PROSITE" id="PS51166">
    <property type="entry name" value="CBM20"/>
    <property type="match status" value="1"/>
</dbReference>
<evidence type="ECO:0000259" key="1">
    <source>
        <dbReference type="PROSITE" id="PS51166"/>
    </source>
</evidence>
<name>A0A8S1N3P4_9CILI</name>
<comment type="caution">
    <text evidence="2">The sequence shown here is derived from an EMBL/GenBank/DDBJ whole genome shotgun (WGS) entry which is preliminary data.</text>
</comment>
<dbReference type="Pfam" id="PF00686">
    <property type="entry name" value="CBM_20"/>
    <property type="match status" value="1"/>
</dbReference>
<dbReference type="SMART" id="SM01065">
    <property type="entry name" value="CBM_2"/>
    <property type="match status" value="1"/>
</dbReference>
<dbReference type="GO" id="GO:0005829">
    <property type="term" value="C:cytosol"/>
    <property type="evidence" value="ECO:0007669"/>
    <property type="project" value="TreeGrafter"/>
</dbReference>
<dbReference type="PANTHER" id="PTHR10788">
    <property type="entry name" value="TREHALOSE-6-PHOSPHATE SYNTHASE"/>
    <property type="match status" value="1"/>
</dbReference>